<evidence type="ECO:0000313" key="4">
    <source>
        <dbReference type="EnsemblMetazoa" id="AALFPA23_016524.P24091"/>
    </source>
</evidence>
<dbReference type="Proteomes" id="UP000069940">
    <property type="component" value="Unassembled WGS sequence"/>
</dbReference>
<evidence type="ECO:0000313" key="5">
    <source>
        <dbReference type="Proteomes" id="UP000069940"/>
    </source>
</evidence>
<dbReference type="PROSITE" id="PS51391">
    <property type="entry name" value="CID"/>
    <property type="match status" value="1"/>
</dbReference>
<organism evidence="4 5">
    <name type="scientific">Aedes albopictus</name>
    <name type="common">Asian tiger mosquito</name>
    <name type="synonym">Stegomyia albopicta</name>
    <dbReference type="NCBI Taxonomy" id="7160"/>
    <lineage>
        <taxon>Eukaryota</taxon>
        <taxon>Metazoa</taxon>
        <taxon>Ecdysozoa</taxon>
        <taxon>Arthropoda</taxon>
        <taxon>Hexapoda</taxon>
        <taxon>Insecta</taxon>
        <taxon>Pterygota</taxon>
        <taxon>Neoptera</taxon>
        <taxon>Endopterygota</taxon>
        <taxon>Diptera</taxon>
        <taxon>Nematocera</taxon>
        <taxon>Culicoidea</taxon>
        <taxon>Culicidae</taxon>
        <taxon>Culicinae</taxon>
        <taxon>Aedini</taxon>
        <taxon>Aedes</taxon>
        <taxon>Stegomyia</taxon>
    </lineage>
</organism>
<feature type="domain" description="CID" evidence="3">
    <location>
        <begin position="1"/>
        <end position="134"/>
    </location>
</feature>
<feature type="coiled-coil region" evidence="1">
    <location>
        <begin position="281"/>
        <end position="336"/>
    </location>
</feature>
<dbReference type="Pfam" id="PF16566">
    <property type="entry name" value="CREPT"/>
    <property type="match status" value="1"/>
</dbReference>
<accession>A0ABM1ZA46</accession>
<dbReference type="InterPro" id="IPR006569">
    <property type="entry name" value="CID_dom"/>
</dbReference>
<feature type="compositionally biased region" description="Basic and acidic residues" evidence="2">
    <location>
        <begin position="132"/>
        <end position="159"/>
    </location>
</feature>
<evidence type="ECO:0000256" key="1">
    <source>
        <dbReference type="SAM" id="Coils"/>
    </source>
</evidence>
<dbReference type="PANTHER" id="PTHR12460:SF0">
    <property type="entry name" value="CID DOMAIN-CONTAINING PROTEIN-RELATED"/>
    <property type="match status" value="1"/>
</dbReference>
<dbReference type="InterPro" id="IPR032337">
    <property type="entry name" value="RPRD1A/B_C"/>
</dbReference>
<evidence type="ECO:0000256" key="2">
    <source>
        <dbReference type="SAM" id="MobiDB-lite"/>
    </source>
</evidence>
<dbReference type="CDD" id="cd17002">
    <property type="entry name" value="CID_RPRD1"/>
    <property type="match status" value="1"/>
</dbReference>
<dbReference type="RefSeq" id="XP_019557273.3">
    <property type="nucleotide sequence ID" value="XM_019701728.3"/>
</dbReference>
<keyword evidence="5" id="KW-1185">Reference proteome</keyword>
<reference evidence="4" key="2">
    <citation type="submission" date="2025-05" db="UniProtKB">
        <authorList>
            <consortium name="EnsemblMetazoa"/>
        </authorList>
    </citation>
    <scope>IDENTIFICATION</scope>
    <source>
        <strain evidence="4">Foshan</strain>
    </source>
</reference>
<dbReference type="SUPFAM" id="SSF48464">
    <property type="entry name" value="ENTH/VHS domain"/>
    <property type="match status" value="1"/>
</dbReference>
<sequence length="357" mass="40151">MSSFTESGLVKKLIELNPSQQSIQTLSLWLIHHRKHHSIIVKTWIKELQKAPTSKKLTFMYLANDVIQNSKKKGPEFGKEFENVLLKAFKVIAASGPEEKTIHNLNRILNIWGERGVYDEPKIKEFSGALNQREKSPAAPKVVEEKKRKAEDGHHESSHGAHKKAKTSEKSHSAEKKAKSETIEVNGTVETHVTLSPHQPEGDPPEPDELIKVLQDLENSASSDAVVRERIANLPPEVSELSALAKLEDKEAANRLALKVNDAIKILNDYNARLAVEMDDRKKLTTMLKDFQREQQELLAQAEQRLQEYQSKLSKIKEVQKEVRNHMNNLPDLTALPDVTGGLAPLPSAGDLFNIHH</sequence>
<name>A0ABM1ZA46_AEDAL</name>
<dbReference type="Gene3D" id="6.10.250.2560">
    <property type="match status" value="1"/>
</dbReference>
<reference evidence="5" key="1">
    <citation type="journal article" date="2015" name="Proc. Natl. Acad. Sci. U.S.A.">
        <title>Genome sequence of the Asian Tiger mosquito, Aedes albopictus, reveals insights into its biology, genetics, and evolution.</title>
        <authorList>
            <person name="Chen X.G."/>
            <person name="Jiang X."/>
            <person name="Gu J."/>
            <person name="Xu M."/>
            <person name="Wu Y."/>
            <person name="Deng Y."/>
            <person name="Zhang C."/>
            <person name="Bonizzoni M."/>
            <person name="Dermauw W."/>
            <person name="Vontas J."/>
            <person name="Armbruster P."/>
            <person name="Huang X."/>
            <person name="Yang Y."/>
            <person name="Zhang H."/>
            <person name="He W."/>
            <person name="Peng H."/>
            <person name="Liu Y."/>
            <person name="Wu K."/>
            <person name="Chen J."/>
            <person name="Lirakis M."/>
            <person name="Topalis P."/>
            <person name="Van Leeuwen T."/>
            <person name="Hall A.B."/>
            <person name="Jiang X."/>
            <person name="Thorpe C."/>
            <person name="Mueller R.L."/>
            <person name="Sun C."/>
            <person name="Waterhouse R.M."/>
            <person name="Yan G."/>
            <person name="Tu Z.J."/>
            <person name="Fang X."/>
            <person name="James A.A."/>
        </authorList>
    </citation>
    <scope>NUCLEOTIDE SEQUENCE [LARGE SCALE GENOMIC DNA]</scope>
    <source>
        <strain evidence="5">Foshan</strain>
    </source>
</reference>
<keyword evidence="1" id="KW-0175">Coiled coil</keyword>
<dbReference type="Pfam" id="PF04818">
    <property type="entry name" value="CID"/>
    <property type="match status" value="1"/>
</dbReference>
<dbReference type="SMART" id="SM00582">
    <property type="entry name" value="RPR"/>
    <property type="match status" value="1"/>
</dbReference>
<dbReference type="EnsemblMetazoa" id="AALFPA23_016524.R24091">
    <property type="protein sequence ID" value="AALFPA23_016524.P24091"/>
    <property type="gene ID" value="AALFPA23_016524"/>
</dbReference>
<dbReference type="GeneID" id="109426258"/>
<protein>
    <recommendedName>
        <fullName evidence="3">CID domain-containing protein</fullName>
    </recommendedName>
</protein>
<dbReference type="Gene3D" id="1.25.40.90">
    <property type="match status" value="1"/>
</dbReference>
<proteinExistence type="predicted"/>
<dbReference type="InterPro" id="IPR008942">
    <property type="entry name" value="ENTH_VHS"/>
</dbReference>
<feature type="compositionally biased region" description="Basic and acidic residues" evidence="2">
    <location>
        <begin position="166"/>
        <end position="181"/>
    </location>
</feature>
<feature type="region of interest" description="Disordered" evidence="2">
    <location>
        <begin position="128"/>
        <end position="181"/>
    </location>
</feature>
<dbReference type="PANTHER" id="PTHR12460">
    <property type="entry name" value="CYCLIN-DEPENDENT KINASE INHIBITOR-RELATED PROTEIN"/>
    <property type="match status" value="1"/>
</dbReference>
<evidence type="ECO:0000259" key="3">
    <source>
        <dbReference type="PROSITE" id="PS51391"/>
    </source>
</evidence>